<evidence type="ECO:0000256" key="1">
    <source>
        <dbReference type="SAM" id="MobiDB-lite"/>
    </source>
</evidence>
<feature type="compositionally biased region" description="Basic and acidic residues" evidence="1">
    <location>
        <begin position="593"/>
        <end position="606"/>
    </location>
</feature>
<feature type="region of interest" description="Disordered" evidence="1">
    <location>
        <begin position="819"/>
        <end position="1232"/>
    </location>
</feature>
<protein>
    <submittedName>
        <fullName evidence="2">Uncharacterized protein</fullName>
    </submittedName>
</protein>
<feature type="compositionally biased region" description="Low complexity" evidence="1">
    <location>
        <begin position="1308"/>
        <end position="1319"/>
    </location>
</feature>
<evidence type="ECO:0000313" key="3">
    <source>
        <dbReference type="Proteomes" id="UP000800097"/>
    </source>
</evidence>
<sequence length="1902" mass="210124">MPRRKSNNPAVSHRRGATHGVKDEHRTHTKWDHFGRTALEEELRSRPGLYRKDLRKHEIARLLADDDKAKRKAAMQRMKEKKKQFVARQKQEKEEQKKKKRETKVRAGKGVQRETQKEAGVEISHNSSEEEQVGGAEKFGDVLEDETTESETHTPVSVASPVFTNSRLRLFEWPDQDLPPSDAPQSLYGVQGEQEIQPYSIPYAVMALVTTLTEETIQLPGSTYPDGIGAEFVPKLTQYVMNAARNGVLVGTLRKAVIESGESWTERTQVQWWNGRMYFRLPPRTSTAPLPSIRGRKLKSTKVKTGRTPQTQRDKRLEMLQNYASSEYRPPIGFSPVFLEYPDPHDDDVNGPRTLGNLFYIRFPGMDLPHYYFWTRPNEWRDPTTPNPAWLPAKTLDDAMEHGDSLERDRVLHEDDTKQLCDRRASHADRLRPYGLELNQIRVKKEGMQRKFHCSPRRLSPMSSKFDAAVRDMERQLYEDGLAAVLQRCREQALEDGKHQHWYVLIDNMVRLYPSGELPKTPPVHLDQVPRSLAEKIASIYVPNPSRPASPIQGDEPWTRNDDEYWDVVEVPKGSPSGSGLFETDIQQELLRAADSDTELRGDSTNRRRFSHRSSTTSILGAKRLTELDAWVQSLQPASEEPKRESTAMNSTPLDKAVRAAEREWWEGVFEQAQADAAGASRSQHRSLRSHSIVTGDNFLTKYAIPGQDAQAHSLSVAGLKWQLHTLMNQHLKHETQCRVCFEPLEQGDVEAVRRHYQRHYDEADAKCPFCDMEWGMLDSEWKASHIFTHDFDDSVHQRRRSSIPVALYSIPRRRSLKGKVHEVRIPASSSSPQRKQTESIPPERRRSKVHFSPRVVEKRIPYNDNKLEEGEDADVSGVVAPNPRKSSLKRAGMGRRSSVLDSGKGTERVTKTKKKKAVRTNKAVRTRTSAQRRTSLELDPTVISPTSASDHISSPELHLMRRRPKNHPEAAWDPRRHSDSGSSHVPSPYLPPSMKRYDKDHPDAAFDPRRWSTSGTEGLEPIVRKKGKKKKASEGNKAQGKGMTKPKAATRAKQSSATATKGKGKAKVDKKAATERGPDPFAIDTYLHRKVSDSEEPYLPSPSASSTTTISSLAPSLSSVTARKGKGKARPKSKAIDPTYRDAPPSPTTSSERSPILRARRRNPDPAWQYASASETPSPVVRKQRKNKSGVSEKRKKRVTAPDLSSSIKDDFEPQPVDPQQEASVEGKRSILPLKIPFLSRLTRRLFGASGEMDSSSTASNTSPNRVEHIEDALQTPDVDVIDPPPGVARLAPSLSTKEDQRRGRKSAPGTPTSSASKSSKKRKASTALLDDAPPTPISEAKKRKKPMPKNALHRRSSILPLDVESNSGDDDAAEDGVNGGKALDSQNNYLAFSDGYLAHDSDDQLTGNPFASTPKREVKSSVKKKNTPSKTRNTIHAPDPDTPTQRQVMKSTLSGRPFVEPLIIAPAQRLGLGARRARRGVHPPAAELQTPTPTPTPTSGASATTRVPVTSTDRALSSASQQSPSSPRTGRRIPRTIRSNGAAVALPKDDEEQQALPRWRRSAAPSPSSSLYLHTSKSRGRQSQIQRHPQLQPPLQNPLPSPSPTIAASSTQPTRRITRIQTKAQTGPGTHATPVKRPSFDVPYSDPAPIAPPNTPALGMGALGQLWRKNNSTIVRASVGLSRGAGALVGGSNAGTMGRVRKSSKEPNRPEALPLTPLPDQGGVLEAVISSMLKAPVEAPVGLGITLVPSPLDAGALTEKIGRVKKTTRGGAVVSSLPAAVGARGAAVDVSSRKQENRRPDGRGKGRGSNEKIDKVITGRVEKKTGNLTQSKARGNTGGNTGTRAVAKANCDEAVSQLKRGGAETKVKGVARTAKFTECDGNNRRKVISSVVTRSMAKRR</sequence>
<organism evidence="2 3">
    <name type="scientific">Westerdykella ornata</name>
    <dbReference type="NCBI Taxonomy" id="318751"/>
    <lineage>
        <taxon>Eukaryota</taxon>
        <taxon>Fungi</taxon>
        <taxon>Dikarya</taxon>
        <taxon>Ascomycota</taxon>
        <taxon>Pezizomycotina</taxon>
        <taxon>Dothideomycetes</taxon>
        <taxon>Pleosporomycetidae</taxon>
        <taxon>Pleosporales</taxon>
        <taxon>Sporormiaceae</taxon>
        <taxon>Westerdykella</taxon>
    </lineage>
</organism>
<keyword evidence="3" id="KW-1185">Reference proteome</keyword>
<dbReference type="Proteomes" id="UP000800097">
    <property type="component" value="Unassembled WGS sequence"/>
</dbReference>
<feature type="region of interest" description="Disordered" evidence="1">
    <location>
        <begin position="1477"/>
        <end position="1655"/>
    </location>
</feature>
<feature type="compositionally biased region" description="Low complexity" evidence="1">
    <location>
        <begin position="1102"/>
        <end position="1123"/>
    </location>
</feature>
<feature type="compositionally biased region" description="Basic residues" evidence="1">
    <location>
        <begin position="1343"/>
        <end position="1358"/>
    </location>
</feature>
<feature type="compositionally biased region" description="Pro residues" evidence="1">
    <location>
        <begin position="1593"/>
        <end position="1605"/>
    </location>
</feature>
<feature type="compositionally biased region" description="Basic and acidic residues" evidence="1">
    <location>
        <begin position="856"/>
        <end position="869"/>
    </location>
</feature>
<feature type="region of interest" description="Disordered" evidence="1">
    <location>
        <begin position="593"/>
        <end position="616"/>
    </location>
</feature>
<dbReference type="EMBL" id="ML986486">
    <property type="protein sequence ID" value="KAF2279386.1"/>
    <property type="molecule type" value="Genomic_DNA"/>
</dbReference>
<feature type="compositionally biased region" description="Polar residues" evidence="1">
    <location>
        <begin position="944"/>
        <end position="953"/>
    </location>
</feature>
<proteinExistence type="predicted"/>
<reference evidence="2" key="1">
    <citation type="journal article" date="2020" name="Stud. Mycol.">
        <title>101 Dothideomycetes genomes: a test case for predicting lifestyles and emergence of pathogens.</title>
        <authorList>
            <person name="Haridas S."/>
            <person name="Albert R."/>
            <person name="Binder M."/>
            <person name="Bloem J."/>
            <person name="Labutti K."/>
            <person name="Salamov A."/>
            <person name="Andreopoulos B."/>
            <person name="Baker S."/>
            <person name="Barry K."/>
            <person name="Bills G."/>
            <person name="Bluhm B."/>
            <person name="Cannon C."/>
            <person name="Castanera R."/>
            <person name="Culley D."/>
            <person name="Daum C."/>
            <person name="Ezra D."/>
            <person name="Gonzalez J."/>
            <person name="Henrissat B."/>
            <person name="Kuo A."/>
            <person name="Liang C."/>
            <person name="Lipzen A."/>
            <person name="Lutzoni F."/>
            <person name="Magnuson J."/>
            <person name="Mondo S."/>
            <person name="Nolan M."/>
            <person name="Ohm R."/>
            <person name="Pangilinan J."/>
            <person name="Park H.-J."/>
            <person name="Ramirez L."/>
            <person name="Alfaro M."/>
            <person name="Sun H."/>
            <person name="Tritt A."/>
            <person name="Yoshinaga Y."/>
            <person name="Zwiers L.-H."/>
            <person name="Turgeon B."/>
            <person name="Goodwin S."/>
            <person name="Spatafora J."/>
            <person name="Crous P."/>
            <person name="Grigoriev I."/>
        </authorList>
    </citation>
    <scope>NUCLEOTIDE SEQUENCE</scope>
    <source>
        <strain evidence="2">CBS 379.55</strain>
    </source>
</reference>
<feature type="compositionally biased region" description="Basic and acidic residues" evidence="1">
    <location>
        <begin position="20"/>
        <end position="29"/>
    </location>
</feature>
<feature type="compositionally biased region" description="Low complexity" evidence="1">
    <location>
        <begin position="1564"/>
        <end position="1575"/>
    </location>
</feature>
<dbReference type="OrthoDB" id="3791520at2759"/>
<feature type="compositionally biased region" description="Basic residues" evidence="1">
    <location>
        <begin position="1"/>
        <end position="17"/>
    </location>
</feature>
<feature type="compositionally biased region" description="Low complexity" evidence="1">
    <location>
        <begin position="1606"/>
        <end position="1624"/>
    </location>
</feature>
<feature type="compositionally biased region" description="Basic residues" evidence="1">
    <location>
        <begin position="912"/>
        <end position="926"/>
    </location>
</feature>
<feature type="compositionally biased region" description="Low complexity" evidence="1">
    <location>
        <begin position="1485"/>
        <end position="1507"/>
    </location>
</feature>
<name>A0A6A6JUG1_WESOR</name>
<feature type="compositionally biased region" description="Basic and acidic residues" evidence="1">
    <location>
        <begin position="1067"/>
        <end position="1079"/>
    </location>
</feature>
<feature type="region of interest" description="Disordered" evidence="1">
    <location>
        <begin position="1"/>
        <end position="29"/>
    </location>
</feature>
<feature type="compositionally biased region" description="Basic and acidic residues" evidence="1">
    <location>
        <begin position="967"/>
        <end position="980"/>
    </location>
</feature>
<feature type="compositionally biased region" description="Low complexity" evidence="1">
    <location>
        <begin position="1519"/>
        <end position="1530"/>
    </location>
</feature>
<feature type="compositionally biased region" description="Basic and acidic residues" evidence="1">
    <location>
        <begin position="1793"/>
        <end position="1827"/>
    </location>
</feature>
<feature type="compositionally biased region" description="Basic residues" evidence="1">
    <location>
        <begin position="98"/>
        <end position="107"/>
    </location>
</feature>
<accession>A0A6A6JUG1</accession>
<feature type="region of interest" description="Disordered" evidence="1">
    <location>
        <begin position="1786"/>
        <end position="1846"/>
    </location>
</feature>
<dbReference type="RefSeq" id="XP_033656925.1">
    <property type="nucleotide sequence ID" value="XM_033800661.1"/>
</dbReference>
<feature type="compositionally biased region" description="Polar residues" evidence="1">
    <location>
        <begin position="1254"/>
        <end position="1266"/>
    </location>
</feature>
<feature type="region of interest" description="Disordered" evidence="1">
    <location>
        <begin position="1250"/>
        <end position="1383"/>
    </location>
</feature>
<feature type="compositionally biased region" description="Basic and acidic residues" evidence="1">
    <location>
        <begin position="111"/>
        <end position="120"/>
    </location>
</feature>
<feature type="compositionally biased region" description="Basic and acidic residues" evidence="1">
    <location>
        <begin position="836"/>
        <end position="845"/>
    </location>
</feature>
<dbReference type="GeneID" id="54553836"/>
<feature type="compositionally biased region" description="Basic residues" evidence="1">
    <location>
        <begin position="1124"/>
        <end position="1134"/>
    </location>
</feature>
<feature type="compositionally biased region" description="Basic residues" evidence="1">
    <location>
        <begin position="70"/>
        <end position="85"/>
    </location>
</feature>
<gene>
    <name evidence="2" type="ORF">EI97DRAFT_455639</name>
</gene>
<evidence type="ECO:0000313" key="2">
    <source>
        <dbReference type="EMBL" id="KAF2279386.1"/>
    </source>
</evidence>
<feature type="region of interest" description="Disordered" evidence="1">
    <location>
        <begin position="1405"/>
        <end position="1450"/>
    </location>
</feature>
<feature type="compositionally biased region" description="Basic and acidic residues" evidence="1">
    <location>
        <begin position="996"/>
        <end position="1011"/>
    </location>
</feature>
<feature type="compositionally biased region" description="Basic residues" evidence="1">
    <location>
        <begin position="1183"/>
        <end position="1200"/>
    </location>
</feature>
<feature type="region of interest" description="Disordered" evidence="1">
    <location>
        <begin position="1694"/>
        <end position="1720"/>
    </location>
</feature>
<feature type="region of interest" description="Disordered" evidence="1">
    <location>
        <begin position="65"/>
        <end position="136"/>
    </location>
</feature>